<feature type="region of interest" description="Disordered" evidence="3">
    <location>
        <begin position="218"/>
        <end position="244"/>
    </location>
</feature>
<evidence type="ECO:0000256" key="3">
    <source>
        <dbReference type="SAM" id="MobiDB-lite"/>
    </source>
</evidence>
<evidence type="ECO:0000256" key="2">
    <source>
        <dbReference type="PROSITE-ProRule" id="PRU00168"/>
    </source>
</evidence>
<reference evidence="6" key="2">
    <citation type="submission" date="2020-05" db="UniProtKB">
        <authorList>
            <consortium name="EnsemblMetazoa"/>
        </authorList>
    </citation>
    <scope>IDENTIFICATION</scope>
    <source>
        <strain evidence="6">maculatus3</strain>
    </source>
</reference>
<organism evidence="6 7">
    <name type="scientific">Anopheles maculatus</name>
    <dbReference type="NCBI Taxonomy" id="74869"/>
    <lineage>
        <taxon>Eukaryota</taxon>
        <taxon>Metazoa</taxon>
        <taxon>Ecdysozoa</taxon>
        <taxon>Arthropoda</taxon>
        <taxon>Hexapoda</taxon>
        <taxon>Insecta</taxon>
        <taxon>Pterygota</taxon>
        <taxon>Neoptera</taxon>
        <taxon>Endopterygota</taxon>
        <taxon>Diptera</taxon>
        <taxon>Nematocera</taxon>
        <taxon>Culicoidea</taxon>
        <taxon>Culicidae</taxon>
        <taxon>Anophelinae</taxon>
        <taxon>Anopheles</taxon>
        <taxon>Anopheles maculatus group</taxon>
    </lineage>
</organism>
<evidence type="ECO:0000256" key="1">
    <source>
        <dbReference type="ARBA" id="ARBA00022658"/>
    </source>
</evidence>
<feature type="domain" description="Ras-GEF" evidence="4">
    <location>
        <begin position="182"/>
        <end position="382"/>
    </location>
</feature>
<dbReference type="EnsemblMetazoa" id="AMAM009836-RA">
    <property type="protein sequence ID" value="AMAM009836-PA"/>
    <property type="gene ID" value="AMAM009836"/>
</dbReference>
<protein>
    <submittedName>
        <fullName evidence="6">Uncharacterized protein</fullName>
    </submittedName>
</protein>
<proteinExistence type="predicted"/>
<evidence type="ECO:0000259" key="5">
    <source>
        <dbReference type="PROSITE" id="PS50212"/>
    </source>
</evidence>
<evidence type="ECO:0000259" key="4">
    <source>
        <dbReference type="PROSITE" id="PS50009"/>
    </source>
</evidence>
<dbReference type="AlphaFoldDB" id="A0A182SMP4"/>
<dbReference type="VEuPathDB" id="VectorBase:AMAM009836"/>
<accession>A0A182SMP4</accession>
<evidence type="ECO:0000313" key="7">
    <source>
        <dbReference type="Proteomes" id="UP000075901"/>
    </source>
</evidence>
<evidence type="ECO:0000313" key="6">
    <source>
        <dbReference type="EnsemblMetazoa" id="AMAM009836-PA"/>
    </source>
</evidence>
<dbReference type="InterPro" id="IPR036964">
    <property type="entry name" value="RASGEF_cat_dom_sf"/>
</dbReference>
<dbReference type="SUPFAM" id="SSF48366">
    <property type="entry name" value="Ras GEF"/>
    <property type="match status" value="2"/>
</dbReference>
<dbReference type="InterPro" id="IPR001895">
    <property type="entry name" value="RASGEF_cat_dom"/>
</dbReference>
<dbReference type="PANTHER" id="PTHR23113:SF349">
    <property type="match status" value="1"/>
</dbReference>
<dbReference type="InterPro" id="IPR008937">
    <property type="entry name" value="Ras-like_GEF"/>
</dbReference>
<dbReference type="GO" id="GO:0005886">
    <property type="term" value="C:plasma membrane"/>
    <property type="evidence" value="ECO:0007669"/>
    <property type="project" value="TreeGrafter"/>
</dbReference>
<name>A0A182SMP4_9DIPT</name>
<dbReference type="InterPro" id="IPR000651">
    <property type="entry name" value="Ras-like_Gua-exchang_fac_N"/>
</dbReference>
<dbReference type="InterPro" id="IPR023578">
    <property type="entry name" value="Ras_GEF_dom_sf"/>
</dbReference>
<dbReference type="Proteomes" id="UP000075901">
    <property type="component" value="Unassembled WGS sequence"/>
</dbReference>
<dbReference type="Pfam" id="PF00617">
    <property type="entry name" value="RasGEF"/>
    <property type="match status" value="1"/>
</dbReference>
<sequence>MPRESAVKQHTQGSLGTGGVMYGNGTIVSGPLESLIDLLMPGNVEEFDQVSSATFSTPTPDDGADTAGMHPVQQTASAFFIRSYELLGKLLESIPEPEPLERIVPLLGVWTRMFPYDFRDERMMNHVKHIVARCADTKLANVVPQLLCALLARLTELENHEEELRSYQSTVDNKTESISWPTATQLAQLLCRIERNLAKHVGPEEFVQCSPNLLKDPNREDFTPKLASSGTASGGSSGTGHATSLDGKKTCNLESYLEWSARLRLLVANEILKVRFFAFDTFHIDTPVMHIDRVLIINPRVYFPQCRNIQDRNKQFELWSGAAQYCLLVGNYNSATAILESFDLPPVARLQVTVSVLKLFQTKMCTSDDGSICFGRWFVWFV</sequence>
<feature type="domain" description="N-terminal Ras-GEF" evidence="5">
    <location>
        <begin position="23"/>
        <end position="155"/>
    </location>
</feature>
<dbReference type="PROSITE" id="PS50009">
    <property type="entry name" value="RASGEF_CAT"/>
    <property type="match status" value="1"/>
</dbReference>
<keyword evidence="1 2" id="KW-0344">Guanine-nucleotide releasing factor</keyword>
<dbReference type="GO" id="GO:0005085">
    <property type="term" value="F:guanyl-nucleotide exchange factor activity"/>
    <property type="evidence" value="ECO:0007669"/>
    <property type="project" value="UniProtKB-KW"/>
</dbReference>
<dbReference type="GO" id="GO:0007265">
    <property type="term" value="P:Ras protein signal transduction"/>
    <property type="evidence" value="ECO:0007669"/>
    <property type="project" value="TreeGrafter"/>
</dbReference>
<dbReference type="PROSITE" id="PS50212">
    <property type="entry name" value="RASGEF_NTER"/>
    <property type="match status" value="1"/>
</dbReference>
<dbReference type="PANTHER" id="PTHR23113">
    <property type="entry name" value="GUANINE NUCLEOTIDE EXCHANGE FACTOR"/>
    <property type="match status" value="1"/>
</dbReference>
<dbReference type="Gene3D" id="1.10.840.10">
    <property type="entry name" value="Ras guanine-nucleotide exchange factors catalytic domain"/>
    <property type="match status" value="1"/>
</dbReference>
<keyword evidence="7" id="KW-1185">Reference proteome</keyword>
<reference evidence="7" key="1">
    <citation type="submission" date="2013-09" db="EMBL/GenBank/DDBJ databases">
        <title>The Genome Sequence of Anopheles maculatus species B.</title>
        <authorList>
            <consortium name="The Broad Institute Genomics Platform"/>
            <person name="Neafsey D.E."/>
            <person name="Besansky N."/>
            <person name="Howell P."/>
            <person name="Walton C."/>
            <person name="Young S.K."/>
            <person name="Zeng Q."/>
            <person name="Gargeya S."/>
            <person name="Fitzgerald M."/>
            <person name="Haas B."/>
            <person name="Abouelleil A."/>
            <person name="Allen A.W."/>
            <person name="Alvarado L."/>
            <person name="Arachchi H.M."/>
            <person name="Berlin A.M."/>
            <person name="Chapman S.B."/>
            <person name="Gainer-Dewar J."/>
            <person name="Goldberg J."/>
            <person name="Griggs A."/>
            <person name="Gujja S."/>
            <person name="Hansen M."/>
            <person name="Howarth C."/>
            <person name="Imamovic A."/>
            <person name="Ireland A."/>
            <person name="Larimer J."/>
            <person name="McCowan C."/>
            <person name="Murphy C."/>
            <person name="Pearson M."/>
            <person name="Poon T.W."/>
            <person name="Priest M."/>
            <person name="Roberts A."/>
            <person name="Saif S."/>
            <person name="Shea T."/>
            <person name="Sisk P."/>
            <person name="Sykes S."/>
            <person name="Wortman J."/>
            <person name="Nusbaum C."/>
            <person name="Birren B."/>
        </authorList>
    </citation>
    <scope>NUCLEOTIDE SEQUENCE [LARGE SCALE GENOMIC DNA]</scope>
    <source>
        <strain evidence="7">maculatus3</strain>
    </source>
</reference>